<dbReference type="AlphaFoldDB" id="A0A2S8FC72"/>
<sequence length="823" mass="88409">MIASLLIVVGLVALVVGAELLVRGASKLAASAGISSLIIGLTVVSFGTSAPELAVSLTSSLTGSSDVAVGNVAGSNIFNVLLILGISALITPLIVDQKLVRFDVPLILIISIVVWLFAYDLQISQLEGGLLFAGLIAYTIRCILVGRQESAAVKQEYDEAYRQTEDSDEANRSPWSKFLWQIVLVVGGLILLVVGAKFLVDGATSIARGLGVSELVIGLTIVACGTSLPELATSLIAAMRGERDIAVGNVVGSNIFNLLGVLGLSAAVHPGGIAVAEQAWQFDLPVMIAVAAACLPVFFTGHRIARGEGVLFVAYYVAYIAALVLSATGSEALPAFEVLMIWFALPLTVITLMITVSRSIDVWRWYKARERFAQSGDTLPRVVVIGGGFGGLAVARNLGRSETRVTLVDRRNFHLFQPLLYQVATGSLSPANIAAPLRNLLRRHWNVSVCLDEVADIDLDLKMVMLTDGHDLSYDYLVVAAGVRHSYFGNGQWEPAAPGLKTIEDATEIRRRILSAFEAAENETNEMRRQQLLTFVIVGGGPTGVELAGSLAEIARHTMEFEFRKINPSSAKIILVEAADRILGMYPPKLSSKAKDSLERLGVNVRCKTRVLQVEEGLLTLGSQDNNEELLPATTILWAAGIEASPLAKCLGQQAGADIDRAGRVAVKSDLSLAGHPNVFVIGDMAACNGPDDRPLPGIAPVAMQQGKYVAKLIRNELSAEQAGRTSKREPFHYHHQGSLATIGRSAAVAHIAGWQISGFMAWMLWLVIHIANLSLFESRILVFVQWIWSFVTFGRSARLITGVDHNLNSEAPENHPSERVNA</sequence>
<keyword evidence="7" id="KW-0809">Transit peptide</keyword>
<dbReference type="RefSeq" id="WP_105332949.1">
    <property type="nucleotide sequence ID" value="NZ_PUHY01000015.1"/>
</dbReference>
<dbReference type="InterPro" id="IPR023753">
    <property type="entry name" value="FAD/NAD-binding_dom"/>
</dbReference>
<keyword evidence="5 13" id="KW-0812">Transmembrane</keyword>
<feature type="transmembrane region" description="Helical" evidence="13">
    <location>
        <begin position="310"/>
        <end position="327"/>
    </location>
</feature>
<evidence type="ECO:0000256" key="10">
    <source>
        <dbReference type="ARBA" id="ARBA00023027"/>
    </source>
</evidence>
<comment type="caution">
    <text evidence="17">The sequence shown here is derived from an EMBL/GenBank/DDBJ whole genome shotgun (WGS) entry which is preliminary data.</text>
</comment>
<feature type="domain" description="Sodium/calcium exchanger membrane region" evidence="14">
    <location>
        <begin position="5"/>
        <end position="141"/>
    </location>
</feature>
<dbReference type="EC" id="1.6.5.9" evidence="3"/>
<evidence type="ECO:0000256" key="5">
    <source>
        <dbReference type="ARBA" id="ARBA00022692"/>
    </source>
</evidence>
<keyword evidence="10" id="KW-0520">NAD</keyword>
<dbReference type="Gene3D" id="1.20.1420.30">
    <property type="entry name" value="NCX, central ion-binding region"/>
    <property type="match status" value="2"/>
</dbReference>
<keyword evidence="9" id="KW-0560">Oxidoreductase</keyword>
<feature type="transmembrane region" description="Helical" evidence="13">
    <location>
        <begin position="28"/>
        <end position="46"/>
    </location>
</feature>
<feature type="domain" description="FAD/NAD(P)-binding" evidence="15">
    <location>
        <begin position="381"/>
        <end position="707"/>
    </location>
</feature>
<feature type="transmembrane region" description="Helical" evidence="13">
    <location>
        <begin position="245"/>
        <end position="267"/>
    </location>
</feature>
<dbReference type="InterPro" id="IPR044880">
    <property type="entry name" value="NCX_ion-bd_dom_sf"/>
</dbReference>
<evidence type="ECO:0000259" key="15">
    <source>
        <dbReference type="Pfam" id="PF07992"/>
    </source>
</evidence>
<evidence type="ECO:0000313" key="18">
    <source>
        <dbReference type="Proteomes" id="UP000238322"/>
    </source>
</evidence>
<evidence type="ECO:0000256" key="7">
    <source>
        <dbReference type="ARBA" id="ARBA00022946"/>
    </source>
</evidence>
<accession>A0A2S8FC72</accession>
<keyword evidence="8 13" id="KW-1133">Transmembrane helix</keyword>
<dbReference type="GO" id="GO:0016020">
    <property type="term" value="C:membrane"/>
    <property type="evidence" value="ECO:0007669"/>
    <property type="project" value="UniProtKB-SubCell"/>
</dbReference>
<comment type="catalytic activity">
    <reaction evidence="12">
        <text>a quinone + NADH + H(+) = a quinol + NAD(+)</text>
        <dbReference type="Rhea" id="RHEA:46160"/>
        <dbReference type="ChEBI" id="CHEBI:15378"/>
        <dbReference type="ChEBI" id="CHEBI:24646"/>
        <dbReference type="ChEBI" id="CHEBI:57540"/>
        <dbReference type="ChEBI" id="CHEBI:57945"/>
        <dbReference type="ChEBI" id="CHEBI:132124"/>
        <dbReference type="EC" id="1.6.5.9"/>
    </reaction>
</comment>
<feature type="transmembrane region" description="Helical" evidence="13">
    <location>
        <begin position="279"/>
        <end position="298"/>
    </location>
</feature>
<evidence type="ECO:0000256" key="8">
    <source>
        <dbReference type="ARBA" id="ARBA00022989"/>
    </source>
</evidence>
<dbReference type="Pfam" id="PF01699">
    <property type="entry name" value="Na_Ca_ex"/>
    <property type="match status" value="2"/>
</dbReference>
<feature type="transmembrane region" description="Helical" evidence="13">
    <location>
        <begin position="215"/>
        <end position="238"/>
    </location>
</feature>
<dbReference type="PRINTS" id="PR00411">
    <property type="entry name" value="PNDRDTASEI"/>
</dbReference>
<evidence type="ECO:0000256" key="6">
    <source>
        <dbReference type="ARBA" id="ARBA00022827"/>
    </source>
</evidence>
<feature type="domain" description="Sodium/calcium exchanger membrane region" evidence="14">
    <location>
        <begin position="181"/>
        <end position="323"/>
    </location>
</feature>
<evidence type="ECO:0000256" key="12">
    <source>
        <dbReference type="ARBA" id="ARBA00047599"/>
    </source>
</evidence>
<feature type="domain" description="External alternative NADH-ubiquinone oxidoreductase-like C-terminal" evidence="16">
    <location>
        <begin position="736"/>
        <end position="796"/>
    </location>
</feature>
<evidence type="ECO:0000256" key="13">
    <source>
        <dbReference type="SAM" id="Phobius"/>
    </source>
</evidence>
<dbReference type="Gene3D" id="6.10.280.80">
    <property type="entry name" value="NCX, peripheral helical region"/>
    <property type="match status" value="1"/>
</dbReference>
<feature type="transmembrane region" description="Helical" evidence="13">
    <location>
        <begin position="102"/>
        <end position="119"/>
    </location>
</feature>
<dbReference type="PRINTS" id="PR00368">
    <property type="entry name" value="FADPNR"/>
</dbReference>
<dbReference type="OrthoDB" id="9781621at2"/>
<dbReference type="Pfam" id="PF22366">
    <property type="entry name" value="NDH2_C"/>
    <property type="match status" value="1"/>
</dbReference>
<dbReference type="InterPro" id="IPR004481">
    <property type="entry name" value="K/Na/Ca-exchanger"/>
</dbReference>
<keyword evidence="6" id="KW-0274">FAD</keyword>
<dbReference type="GO" id="GO:0055085">
    <property type="term" value="P:transmembrane transport"/>
    <property type="evidence" value="ECO:0007669"/>
    <property type="project" value="InterPro"/>
</dbReference>
<dbReference type="GO" id="GO:0050136">
    <property type="term" value="F:NADH dehydrogenase (quinone) (non-electrogenic) activity"/>
    <property type="evidence" value="ECO:0007669"/>
    <property type="project" value="UniProtKB-EC"/>
</dbReference>
<feature type="transmembrane region" description="Helical" evidence="13">
    <location>
        <begin position="178"/>
        <end position="200"/>
    </location>
</feature>
<evidence type="ECO:0000313" key="17">
    <source>
        <dbReference type="EMBL" id="PQO29755.1"/>
    </source>
</evidence>
<organism evidence="17 18">
    <name type="scientific">Blastopirellula marina</name>
    <dbReference type="NCBI Taxonomy" id="124"/>
    <lineage>
        <taxon>Bacteria</taxon>
        <taxon>Pseudomonadati</taxon>
        <taxon>Planctomycetota</taxon>
        <taxon>Planctomycetia</taxon>
        <taxon>Pirellulales</taxon>
        <taxon>Pirellulaceae</taxon>
        <taxon>Blastopirellula</taxon>
    </lineage>
</organism>
<dbReference type="InterPro" id="IPR036188">
    <property type="entry name" value="FAD/NAD-bd_sf"/>
</dbReference>
<comment type="similarity">
    <text evidence="2">Belongs to the NADH dehydrogenase family.</text>
</comment>
<evidence type="ECO:0000256" key="11">
    <source>
        <dbReference type="ARBA" id="ARBA00023136"/>
    </source>
</evidence>
<protein>
    <recommendedName>
        <fullName evidence="3">NADH:ubiquinone reductase (non-electrogenic)</fullName>
        <ecNumber evidence="3">1.6.5.9</ecNumber>
    </recommendedName>
</protein>
<evidence type="ECO:0000256" key="9">
    <source>
        <dbReference type="ARBA" id="ARBA00023002"/>
    </source>
</evidence>
<keyword evidence="4" id="KW-0285">Flavoprotein</keyword>
<evidence type="ECO:0000256" key="3">
    <source>
        <dbReference type="ARBA" id="ARBA00012637"/>
    </source>
</evidence>
<name>A0A2S8FC72_9BACT</name>
<keyword evidence="11 13" id="KW-0472">Membrane</keyword>
<dbReference type="Proteomes" id="UP000238322">
    <property type="component" value="Unassembled WGS sequence"/>
</dbReference>
<dbReference type="InterPro" id="IPR045024">
    <property type="entry name" value="NDH-2"/>
</dbReference>
<evidence type="ECO:0000259" key="16">
    <source>
        <dbReference type="Pfam" id="PF22366"/>
    </source>
</evidence>
<gene>
    <name evidence="17" type="ORF">C5Y83_27320</name>
</gene>
<dbReference type="Pfam" id="PF07992">
    <property type="entry name" value="Pyr_redox_2"/>
    <property type="match status" value="1"/>
</dbReference>
<feature type="transmembrane region" description="Helical" evidence="13">
    <location>
        <begin position="339"/>
        <end position="357"/>
    </location>
</feature>
<dbReference type="EMBL" id="PUHY01000015">
    <property type="protein sequence ID" value="PQO29755.1"/>
    <property type="molecule type" value="Genomic_DNA"/>
</dbReference>
<evidence type="ECO:0000256" key="2">
    <source>
        <dbReference type="ARBA" id="ARBA00005272"/>
    </source>
</evidence>
<reference evidence="17 18" key="1">
    <citation type="submission" date="2018-02" db="EMBL/GenBank/DDBJ databases">
        <title>Comparative genomes isolates from brazilian mangrove.</title>
        <authorList>
            <person name="Araujo J.E."/>
            <person name="Taketani R.G."/>
            <person name="Silva M.C.P."/>
            <person name="Loureco M.V."/>
            <person name="Andreote F.D."/>
        </authorList>
    </citation>
    <scope>NUCLEOTIDE SEQUENCE [LARGE SCALE GENOMIC DNA]</scope>
    <source>
        <strain evidence="17 18">Hex-1 MGV</strain>
    </source>
</reference>
<dbReference type="InterPro" id="IPR004837">
    <property type="entry name" value="NaCa_Exmemb"/>
</dbReference>
<feature type="transmembrane region" description="Helical" evidence="13">
    <location>
        <begin position="77"/>
        <end position="95"/>
    </location>
</feature>
<evidence type="ECO:0000256" key="4">
    <source>
        <dbReference type="ARBA" id="ARBA00022630"/>
    </source>
</evidence>
<evidence type="ECO:0000259" key="14">
    <source>
        <dbReference type="Pfam" id="PF01699"/>
    </source>
</evidence>
<dbReference type="PANTHER" id="PTHR43706">
    <property type="entry name" value="NADH DEHYDROGENASE"/>
    <property type="match status" value="1"/>
</dbReference>
<feature type="transmembrane region" description="Helical" evidence="13">
    <location>
        <begin position="125"/>
        <end position="144"/>
    </location>
</feature>
<dbReference type="Gene3D" id="3.50.50.100">
    <property type="match status" value="1"/>
</dbReference>
<dbReference type="InterPro" id="IPR054585">
    <property type="entry name" value="NDH2-like_C"/>
</dbReference>
<evidence type="ECO:0000256" key="1">
    <source>
        <dbReference type="ARBA" id="ARBA00004141"/>
    </source>
</evidence>
<dbReference type="SUPFAM" id="SSF51905">
    <property type="entry name" value="FAD/NAD(P)-binding domain"/>
    <property type="match status" value="2"/>
</dbReference>
<comment type="subcellular location">
    <subcellularLocation>
        <location evidence="1">Membrane</location>
        <topology evidence="1">Multi-pass membrane protein</topology>
    </subcellularLocation>
</comment>
<dbReference type="NCBIfam" id="TIGR00367">
    <property type="entry name" value="calcium/sodium antiporter"/>
    <property type="match status" value="1"/>
</dbReference>
<proteinExistence type="inferred from homology"/>
<dbReference type="PANTHER" id="PTHR43706:SF47">
    <property type="entry name" value="EXTERNAL NADH-UBIQUINONE OXIDOREDUCTASE 1, MITOCHONDRIAL-RELATED"/>
    <property type="match status" value="1"/>
</dbReference>